<organism evidence="1 2">
    <name type="scientific">Suillus fuscotomentosus</name>
    <dbReference type="NCBI Taxonomy" id="1912939"/>
    <lineage>
        <taxon>Eukaryota</taxon>
        <taxon>Fungi</taxon>
        <taxon>Dikarya</taxon>
        <taxon>Basidiomycota</taxon>
        <taxon>Agaricomycotina</taxon>
        <taxon>Agaricomycetes</taxon>
        <taxon>Agaricomycetidae</taxon>
        <taxon>Boletales</taxon>
        <taxon>Suillineae</taxon>
        <taxon>Suillaceae</taxon>
        <taxon>Suillus</taxon>
    </lineage>
</organism>
<dbReference type="EMBL" id="JABBWK010000028">
    <property type="protein sequence ID" value="KAG1900253.1"/>
    <property type="molecule type" value="Genomic_DNA"/>
</dbReference>
<evidence type="ECO:0000313" key="1">
    <source>
        <dbReference type="EMBL" id="KAG1900253.1"/>
    </source>
</evidence>
<keyword evidence="2" id="KW-1185">Reference proteome</keyword>
<dbReference type="Proteomes" id="UP001195769">
    <property type="component" value="Unassembled WGS sequence"/>
</dbReference>
<name>A0AAD4HKS6_9AGAM</name>
<dbReference type="AlphaFoldDB" id="A0AAD4HKS6"/>
<feature type="non-terminal residue" evidence="1">
    <location>
        <position position="1"/>
    </location>
</feature>
<protein>
    <submittedName>
        <fullName evidence="1">Uncharacterized protein</fullName>
    </submittedName>
</protein>
<comment type="caution">
    <text evidence="1">The sequence shown here is derived from an EMBL/GenBank/DDBJ whole genome shotgun (WGS) entry which is preliminary data.</text>
</comment>
<gene>
    <name evidence="1" type="ORF">F5891DRAFT_952696</name>
</gene>
<reference evidence="1" key="1">
    <citation type="journal article" date="2020" name="New Phytol.">
        <title>Comparative genomics reveals dynamic genome evolution in host specialist ectomycorrhizal fungi.</title>
        <authorList>
            <person name="Lofgren L.A."/>
            <person name="Nguyen N.H."/>
            <person name="Vilgalys R."/>
            <person name="Ruytinx J."/>
            <person name="Liao H.L."/>
            <person name="Branco S."/>
            <person name="Kuo A."/>
            <person name="LaButti K."/>
            <person name="Lipzen A."/>
            <person name="Andreopoulos W."/>
            <person name="Pangilinan J."/>
            <person name="Riley R."/>
            <person name="Hundley H."/>
            <person name="Na H."/>
            <person name="Barry K."/>
            <person name="Grigoriev I.V."/>
            <person name="Stajich J.E."/>
            <person name="Kennedy P.G."/>
        </authorList>
    </citation>
    <scope>NUCLEOTIDE SEQUENCE</scope>
    <source>
        <strain evidence="1">FC203</strain>
    </source>
</reference>
<proteinExistence type="predicted"/>
<sequence length="171" mass="19594">HIRDKQHGLFTPQHFQSVLDRCSVGHPDQAVALTKLAWARLEGYFQTVIKTDSIISHEALALHPPGYSDRPLFIYHLLNGICATVLQAREQQHHGRGKWLDECIQCRHAAVFLCSERHSEHETYLNSLALSLDYRSDHRGNSHDLNEAISLYEETLCLCRAGHRSRDPFKC</sequence>
<accession>A0AAD4HKS6</accession>
<dbReference type="RefSeq" id="XP_041225829.1">
    <property type="nucleotide sequence ID" value="XM_041375126.1"/>
</dbReference>
<dbReference type="GeneID" id="64669424"/>
<evidence type="ECO:0000313" key="2">
    <source>
        <dbReference type="Proteomes" id="UP001195769"/>
    </source>
</evidence>